<keyword evidence="2" id="KW-1133">Transmembrane helix</keyword>
<comment type="caution">
    <text evidence="3">The sequence shown here is derived from an EMBL/GenBank/DDBJ whole genome shotgun (WGS) entry which is preliminary data.</text>
</comment>
<gene>
    <name evidence="3" type="ORF">H0H81_002007</name>
</gene>
<keyword evidence="4" id="KW-1185">Reference proteome</keyword>
<sequence length="123" mass="12900">MSSSGSPNKSTGQFHSAKGAVVETVSICASLFLLTYLTDHRRAQIGNLTGSESWRASGKKEHAEGEAEYKAAQAKGYAEGTAERIGGIKDSVVGKVTGDKAQEVSGDAQNEKGKAQQELNKNA</sequence>
<feature type="region of interest" description="Disordered" evidence="1">
    <location>
        <begin position="99"/>
        <end position="123"/>
    </location>
</feature>
<dbReference type="AlphaFoldDB" id="A0A9P7GPP8"/>
<dbReference type="Proteomes" id="UP000717328">
    <property type="component" value="Unassembled WGS sequence"/>
</dbReference>
<evidence type="ECO:0000313" key="3">
    <source>
        <dbReference type="EMBL" id="KAG5653165.1"/>
    </source>
</evidence>
<organism evidence="3 4">
    <name type="scientific">Sphagnurus paluster</name>
    <dbReference type="NCBI Taxonomy" id="117069"/>
    <lineage>
        <taxon>Eukaryota</taxon>
        <taxon>Fungi</taxon>
        <taxon>Dikarya</taxon>
        <taxon>Basidiomycota</taxon>
        <taxon>Agaricomycotina</taxon>
        <taxon>Agaricomycetes</taxon>
        <taxon>Agaricomycetidae</taxon>
        <taxon>Agaricales</taxon>
        <taxon>Tricholomatineae</taxon>
        <taxon>Lyophyllaceae</taxon>
        <taxon>Sphagnurus</taxon>
    </lineage>
</organism>
<reference evidence="3" key="2">
    <citation type="submission" date="2021-10" db="EMBL/GenBank/DDBJ databases">
        <title>Phylogenomics reveals ancestral predisposition of the termite-cultivated fungus Termitomyces towards a domesticated lifestyle.</title>
        <authorList>
            <person name="Auxier B."/>
            <person name="Grum-Grzhimaylo A."/>
            <person name="Cardenas M.E."/>
            <person name="Lodge J.D."/>
            <person name="Laessoe T."/>
            <person name="Pedersen O."/>
            <person name="Smith M.E."/>
            <person name="Kuyper T.W."/>
            <person name="Franco-Molano E.A."/>
            <person name="Baroni T.J."/>
            <person name="Aanen D.K."/>
        </authorList>
    </citation>
    <scope>NUCLEOTIDE SEQUENCE</scope>
    <source>
        <strain evidence="3">D49</strain>
    </source>
</reference>
<proteinExistence type="predicted"/>
<dbReference type="PANTHER" id="PTHR40460">
    <property type="entry name" value="CHROMOSOME 1, WHOLE GENOME SHOTGUN SEQUENCE"/>
    <property type="match status" value="1"/>
</dbReference>
<evidence type="ECO:0000313" key="4">
    <source>
        <dbReference type="Proteomes" id="UP000717328"/>
    </source>
</evidence>
<keyword evidence="2" id="KW-0812">Transmembrane</keyword>
<evidence type="ECO:0008006" key="5">
    <source>
        <dbReference type="Google" id="ProtNLM"/>
    </source>
</evidence>
<dbReference type="EMBL" id="JABCKI010000070">
    <property type="protein sequence ID" value="KAG5653165.1"/>
    <property type="molecule type" value="Genomic_DNA"/>
</dbReference>
<feature type="transmembrane region" description="Helical" evidence="2">
    <location>
        <begin position="20"/>
        <end position="38"/>
    </location>
</feature>
<keyword evidence="2" id="KW-0472">Membrane</keyword>
<accession>A0A9P7GPP8</accession>
<evidence type="ECO:0000256" key="2">
    <source>
        <dbReference type="SAM" id="Phobius"/>
    </source>
</evidence>
<reference evidence="3" key="1">
    <citation type="submission" date="2021-02" db="EMBL/GenBank/DDBJ databases">
        <authorList>
            <person name="Nieuwenhuis M."/>
            <person name="Van De Peppel L.J.J."/>
        </authorList>
    </citation>
    <scope>NUCLEOTIDE SEQUENCE</scope>
    <source>
        <strain evidence="3">D49</strain>
    </source>
</reference>
<dbReference type="OrthoDB" id="9999611at2759"/>
<name>A0A9P7GPP8_9AGAR</name>
<dbReference type="PANTHER" id="PTHR40460:SF1">
    <property type="entry name" value="CSBD-LIKE DOMAIN-CONTAINING PROTEIN"/>
    <property type="match status" value="1"/>
</dbReference>
<protein>
    <recommendedName>
        <fullName evidence="5">CsbD-like domain-containing protein</fullName>
    </recommendedName>
</protein>
<evidence type="ECO:0000256" key="1">
    <source>
        <dbReference type="SAM" id="MobiDB-lite"/>
    </source>
</evidence>